<proteinExistence type="predicted"/>
<feature type="compositionally biased region" description="Polar residues" evidence="1">
    <location>
        <begin position="1"/>
        <end position="10"/>
    </location>
</feature>
<dbReference type="Gramene" id="OMERI04G13290.1">
    <property type="protein sequence ID" value="OMERI04G13290.1"/>
    <property type="gene ID" value="OMERI04G13290"/>
</dbReference>
<name>A0A0E0DF37_9ORYZ</name>
<dbReference type="AlphaFoldDB" id="A0A0E0DF37"/>
<reference evidence="2" key="2">
    <citation type="submission" date="2018-05" db="EMBL/GenBank/DDBJ databases">
        <title>OmerRS3 (Oryza meridionalis Reference Sequence Version 3).</title>
        <authorList>
            <person name="Zhang J."/>
            <person name="Kudrna D."/>
            <person name="Lee S."/>
            <person name="Talag J."/>
            <person name="Welchert J."/>
            <person name="Wing R.A."/>
        </authorList>
    </citation>
    <scope>NUCLEOTIDE SEQUENCE [LARGE SCALE GENOMIC DNA]</scope>
    <source>
        <strain evidence="2">cv. OR44</strain>
    </source>
</reference>
<feature type="region of interest" description="Disordered" evidence="1">
    <location>
        <begin position="1"/>
        <end position="66"/>
    </location>
</feature>
<feature type="compositionally biased region" description="Polar residues" evidence="1">
    <location>
        <begin position="52"/>
        <end position="66"/>
    </location>
</feature>
<accession>A0A0E0DF37</accession>
<dbReference type="HOGENOM" id="CLU_2835395_0_0_1"/>
<protein>
    <submittedName>
        <fullName evidence="2">Uncharacterized protein</fullName>
    </submittedName>
</protein>
<reference evidence="2" key="1">
    <citation type="submission" date="2015-04" db="UniProtKB">
        <authorList>
            <consortium name="EnsemblPlants"/>
        </authorList>
    </citation>
    <scope>IDENTIFICATION</scope>
</reference>
<evidence type="ECO:0000256" key="1">
    <source>
        <dbReference type="SAM" id="MobiDB-lite"/>
    </source>
</evidence>
<sequence>MATAATTSFTMGDVGTQQSTSSQPPSIAAPHSASTSSSPLVQQQRRKMARPGNTSRLSNLMFGSNI</sequence>
<evidence type="ECO:0000313" key="3">
    <source>
        <dbReference type="Proteomes" id="UP000008021"/>
    </source>
</evidence>
<organism evidence="2">
    <name type="scientific">Oryza meridionalis</name>
    <dbReference type="NCBI Taxonomy" id="40149"/>
    <lineage>
        <taxon>Eukaryota</taxon>
        <taxon>Viridiplantae</taxon>
        <taxon>Streptophyta</taxon>
        <taxon>Embryophyta</taxon>
        <taxon>Tracheophyta</taxon>
        <taxon>Spermatophyta</taxon>
        <taxon>Magnoliopsida</taxon>
        <taxon>Liliopsida</taxon>
        <taxon>Poales</taxon>
        <taxon>Poaceae</taxon>
        <taxon>BOP clade</taxon>
        <taxon>Oryzoideae</taxon>
        <taxon>Oryzeae</taxon>
        <taxon>Oryzinae</taxon>
        <taxon>Oryza</taxon>
    </lineage>
</organism>
<dbReference type="EnsemblPlants" id="OMERI04G13290.1">
    <property type="protein sequence ID" value="OMERI04G13290.1"/>
    <property type="gene ID" value="OMERI04G13290"/>
</dbReference>
<evidence type="ECO:0000313" key="2">
    <source>
        <dbReference type="EnsemblPlants" id="OMERI04G13290.1"/>
    </source>
</evidence>
<feature type="compositionally biased region" description="Low complexity" evidence="1">
    <location>
        <begin position="16"/>
        <end position="39"/>
    </location>
</feature>
<dbReference type="Proteomes" id="UP000008021">
    <property type="component" value="Chromosome 4"/>
</dbReference>
<keyword evidence="3" id="KW-1185">Reference proteome</keyword>